<dbReference type="RefSeq" id="WP_201951198.1">
    <property type="nucleotide sequence ID" value="NZ_JAERRJ010000009.1"/>
</dbReference>
<dbReference type="PANTHER" id="PTHR31270">
    <property type="entry name" value="GLUTAMINYL-PEPTIDE CYCLOTRANSFERASE"/>
    <property type="match status" value="1"/>
</dbReference>
<sequence>MERNRRAPVATVSIALTTALGLAAATAGCGKPDDTPRMRVEVVAERPHDTSAFTEGLEFHDGILYESTGLSGRSFIQTTAADGTPLTRADLPAPLFGEGITNTGTILWQVTYTEGIAIARDPGTLAELRRTGYDGEGWGLCTRNNQVVMSNGTDTLTFRDPDTFAPVRTVTLTSHGDTRLNELDCAPDGSVYANAWPSDTILRIDPESGAVLAVIDASGLLPRGSRPAGADVLNGIAAVPGTDRFLLTGKNWPTSYEVRFVPE</sequence>
<keyword evidence="3" id="KW-1185">Reference proteome</keyword>
<name>A0ABS1MC36_9NOCA</name>
<feature type="signal peptide" evidence="1">
    <location>
        <begin position="1"/>
        <end position="27"/>
    </location>
</feature>
<dbReference type="PROSITE" id="PS51257">
    <property type="entry name" value="PROKAR_LIPOPROTEIN"/>
    <property type="match status" value="1"/>
</dbReference>
<keyword evidence="1" id="KW-0732">Signal</keyword>
<gene>
    <name evidence="2" type="ORF">JK358_24915</name>
</gene>
<evidence type="ECO:0000313" key="2">
    <source>
        <dbReference type="EMBL" id="MBL1077650.1"/>
    </source>
</evidence>
<proteinExistence type="predicted"/>
<dbReference type="InterPro" id="IPR007788">
    <property type="entry name" value="QCT"/>
</dbReference>
<dbReference type="PANTHER" id="PTHR31270:SF1">
    <property type="entry name" value="GLUTAMINYL-PEPTIDE CYCLOTRANSFERASE"/>
    <property type="match status" value="1"/>
</dbReference>
<reference evidence="2 3" key="1">
    <citation type="submission" date="2021-01" db="EMBL/GenBank/DDBJ databases">
        <title>WGS of actinomycetes isolated from Thailand.</title>
        <authorList>
            <person name="Thawai C."/>
        </authorList>
    </citation>
    <scope>NUCLEOTIDE SEQUENCE [LARGE SCALE GENOMIC DNA]</scope>
    <source>
        <strain evidence="2 3">LPG 2</strain>
    </source>
</reference>
<feature type="chain" id="PRO_5045485624" evidence="1">
    <location>
        <begin position="28"/>
        <end position="263"/>
    </location>
</feature>
<organism evidence="2 3">
    <name type="scientific">Nocardia acididurans</name>
    <dbReference type="NCBI Taxonomy" id="2802282"/>
    <lineage>
        <taxon>Bacteria</taxon>
        <taxon>Bacillati</taxon>
        <taxon>Actinomycetota</taxon>
        <taxon>Actinomycetes</taxon>
        <taxon>Mycobacteriales</taxon>
        <taxon>Nocardiaceae</taxon>
        <taxon>Nocardia</taxon>
    </lineage>
</organism>
<protein>
    <submittedName>
        <fullName evidence="2">Glutaminyl-peptide cyclotransferase</fullName>
    </submittedName>
</protein>
<dbReference type="InterPro" id="IPR011044">
    <property type="entry name" value="Quino_amine_DH_bsu"/>
</dbReference>
<dbReference type="EMBL" id="JAERRJ010000009">
    <property type="protein sequence ID" value="MBL1077650.1"/>
    <property type="molecule type" value="Genomic_DNA"/>
</dbReference>
<accession>A0ABS1MC36</accession>
<dbReference type="Proteomes" id="UP000602198">
    <property type="component" value="Unassembled WGS sequence"/>
</dbReference>
<evidence type="ECO:0000313" key="3">
    <source>
        <dbReference type="Proteomes" id="UP000602198"/>
    </source>
</evidence>
<evidence type="ECO:0000256" key="1">
    <source>
        <dbReference type="SAM" id="SignalP"/>
    </source>
</evidence>
<dbReference type="SUPFAM" id="SSF50969">
    <property type="entry name" value="YVTN repeat-like/Quinoprotein amine dehydrogenase"/>
    <property type="match status" value="1"/>
</dbReference>
<comment type="caution">
    <text evidence="2">The sequence shown here is derived from an EMBL/GenBank/DDBJ whole genome shotgun (WGS) entry which is preliminary data.</text>
</comment>
<dbReference type="Pfam" id="PF05096">
    <property type="entry name" value="Glu_cyclase_2"/>
    <property type="match status" value="1"/>
</dbReference>